<feature type="transmembrane region" description="Helical" evidence="14">
    <location>
        <begin position="66"/>
        <end position="90"/>
    </location>
</feature>
<evidence type="ECO:0000256" key="9">
    <source>
        <dbReference type="ARBA" id="ARBA00023136"/>
    </source>
</evidence>
<feature type="transmembrane region" description="Helical" evidence="14">
    <location>
        <begin position="165"/>
        <end position="184"/>
    </location>
</feature>
<dbReference type="PANTHER" id="PTHR43448">
    <property type="entry name" value="PROTOHEME IX FARNESYLTRANSFERASE, MITOCHONDRIAL"/>
    <property type="match status" value="1"/>
</dbReference>
<keyword evidence="9 14" id="KW-0472">Membrane</keyword>
<keyword evidence="6 14" id="KW-0812">Transmembrane</keyword>
<keyword evidence="7 14" id="KW-1133">Transmembrane helix</keyword>
<dbReference type="EMBL" id="FXZD01000001">
    <property type="protein sequence ID" value="SMX64703.1"/>
    <property type="molecule type" value="Genomic_DNA"/>
</dbReference>
<dbReference type="HAMAP" id="MF_00154">
    <property type="entry name" value="CyoE_CtaB"/>
    <property type="match status" value="1"/>
</dbReference>
<dbReference type="GO" id="GO:0048034">
    <property type="term" value="P:heme O biosynthetic process"/>
    <property type="evidence" value="ECO:0007669"/>
    <property type="project" value="UniProtKB-UniRule"/>
</dbReference>
<evidence type="ECO:0000256" key="2">
    <source>
        <dbReference type="ARBA" id="ARBA00004919"/>
    </source>
</evidence>
<dbReference type="InterPro" id="IPR000537">
    <property type="entry name" value="UbiA_prenyltransferase"/>
</dbReference>
<dbReference type="Gene3D" id="1.10.357.140">
    <property type="entry name" value="UbiA prenyltransferase"/>
    <property type="match status" value="1"/>
</dbReference>
<dbReference type="Proteomes" id="UP000234433">
    <property type="component" value="Unassembled WGS sequence"/>
</dbReference>
<dbReference type="GO" id="GO:0008495">
    <property type="term" value="F:protoheme IX farnesyltransferase activity"/>
    <property type="evidence" value="ECO:0007669"/>
    <property type="project" value="UniProtKB-UniRule"/>
</dbReference>
<dbReference type="PROSITE" id="PS00943">
    <property type="entry name" value="UBIA"/>
    <property type="match status" value="1"/>
</dbReference>
<evidence type="ECO:0000256" key="1">
    <source>
        <dbReference type="ARBA" id="ARBA00004651"/>
    </source>
</evidence>
<feature type="region of interest" description="Disordered" evidence="15">
    <location>
        <begin position="1"/>
        <end position="21"/>
    </location>
</feature>
<evidence type="ECO:0000256" key="4">
    <source>
        <dbReference type="ARBA" id="ARBA00022475"/>
    </source>
</evidence>
<gene>
    <name evidence="14" type="primary">ctaB</name>
    <name evidence="16" type="ORF">BANT918_00265</name>
</gene>
<comment type="similarity">
    <text evidence="14">Belongs to the UbiA prenyltransferase family. Protoheme IX farnesyltransferase subfamily.</text>
</comment>
<dbReference type="CDD" id="cd13957">
    <property type="entry name" value="PT_UbiA_Cox10"/>
    <property type="match status" value="1"/>
</dbReference>
<dbReference type="FunFam" id="1.10.357.140:FF:000001">
    <property type="entry name" value="Protoheme IX farnesyltransferase"/>
    <property type="match status" value="1"/>
</dbReference>
<sequence length="325" mass="35538">MSELRQNQDTQSERPLQRAIDEERLSKRPRSIIGAYIALTKPRVIELLLVTTAPVMFLAAQGMPNIWLVINTLIGGAAAAASASVFNCYVDRDIDAKMERTKHRPLVTGEITPRAALIFAFALGLGSIFWLGGFTNWVTAGLTACAILLYAVFYTLILKRRTTQNIVWGGAAGCMPVLIGWSAVTGGLSWEALLLFLVVFFWTPPHYWPLAIKYKADYDAADVPMLPSKVPPTNVGRQMIAYTWAMVACSLALIPLAPMGPVYTGVAVLAGAWFLFSCYALVSRAKKGKSGTSLRAMKVFHGSITYLSLLFLAVAIDPFVLPGFW</sequence>
<dbReference type="EC" id="2.5.1.141" evidence="3 14"/>
<comment type="pathway">
    <text evidence="2 14">Porphyrin-containing compound metabolism; heme O biosynthesis; heme O from protoheme: step 1/1.</text>
</comment>
<evidence type="ECO:0000256" key="14">
    <source>
        <dbReference type="HAMAP-Rule" id="MF_00154"/>
    </source>
</evidence>
<comment type="function">
    <text evidence="14">Converts heme B (protoheme IX) to heme O by substitution of the vinyl group on carbon 2 of heme B porphyrin ring with a hydroxyethyl farnesyl side group.</text>
</comment>
<dbReference type="RefSeq" id="WP_101618617.1">
    <property type="nucleotide sequence ID" value="NZ_FXZD01000001.1"/>
</dbReference>
<evidence type="ECO:0000313" key="17">
    <source>
        <dbReference type="Proteomes" id="UP000234433"/>
    </source>
</evidence>
<evidence type="ECO:0000256" key="3">
    <source>
        <dbReference type="ARBA" id="ARBA00012292"/>
    </source>
</evidence>
<evidence type="ECO:0000313" key="16">
    <source>
        <dbReference type="EMBL" id="SMX64703.1"/>
    </source>
</evidence>
<dbReference type="InterPro" id="IPR044878">
    <property type="entry name" value="UbiA_sf"/>
</dbReference>
<evidence type="ECO:0000256" key="10">
    <source>
        <dbReference type="ARBA" id="ARBA00030253"/>
    </source>
</evidence>
<comment type="catalytic activity">
    <reaction evidence="13 14">
        <text>heme b + (2E,6E)-farnesyl diphosphate + H2O = Fe(II)-heme o + diphosphate</text>
        <dbReference type="Rhea" id="RHEA:28070"/>
        <dbReference type="ChEBI" id="CHEBI:15377"/>
        <dbReference type="ChEBI" id="CHEBI:33019"/>
        <dbReference type="ChEBI" id="CHEBI:60344"/>
        <dbReference type="ChEBI" id="CHEBI:60530"/>
        <dbReference type="ChEBI" id="CHEBI:175763"/>
        <dbReference type="EC" id="2.5.1.141"/>
    </reaction>
</comment>
<dbReference type="Pfam" id="PF01040">
    <property type="entry name" value="UbiA"/>
    <property type="match status" value="1"/>
</dbReference>
<feature type="transmembrane region" description="Helical" evidence="14">
    <location>
        <begin position="239"/>
        <end position="257"/>
    </location>
</feature>
<evidence type="ECO:0000256" key="13">
    <source>
        <dbReference type="ARBA" id="ARBA00047690"/>
    </source>
</evidence>
<evidence type="ECO:0000256" key="7">
    <source>
        <dbReference type="ARBA" id="ARBA00022989"/>
    </source>
</evidence>
<proteinExistence type="inferred from homology"/>
<dbReference type="GO" id="GO:0005886">
    <property type="term" value="C:plasma membrane"/>
    <property type="evidence" value="ECO:0007669"/>
    <property type="project" value="UniProtKB-SubCell"/>
</dbReference>
<feature type="transmembrane region" description="Helical" evidence="14">
    <location>
        <begin position="263"/>
        <end position="282"/>
    </location>
</feature>
<dbReference type="NCBIfam" id="TIGR01473">
    <property type="entry name" value="cyoE_ctaB"/>
    <property type="match status" value="1"/>
</dbReference>
<feature type="compositionally biased region" description="Polar residues" evidence="15">
    <location>
        <begin position="1"/>
        <end position="10"/>
    </location>
</feature>
<dbReference type="AlphaFoldDB" id="A0A2H1HP27"/>
<feature type="transmembrane region" description="Helical" evidence="14">
    <location>
        <begin position="44"/>
        <end position="60"/>
    </location>
</feature>
<dbReference type="InterPro" id="IPR030470">
    <property type="entry name" value="UbiA_prenylTrfase_CS"/>
</dbReference>
<comment type="subcellular location">
    <subcellularLocation>
        <location evidence="1 14">Cell membrane</location>
        <topology evidence="1 14">Multi-pass membrane protein</topology>
    </subcellularLocation>
</comment>
<protein>
    <recommendedName>
        <fullName evidence="11 14">Protoheme IX farnesyltransferase</fullName>
        <ecNumber evidence="3 14">2.5.1.141</ecNumber>
    </recommendedName>
    <alternativeName>
        <fullName evidence="12 14">Heme B farnesyltransferase</fullName>
    </alternativeName>
    <alternativeName>
        <fullName evidence="10 14">Heme O synthase</fullName>
    </alternativeName>
</protein>
<reference evidence="16 17" key="1">
    <citation type="submission" date="2017-03" db="EMBL/GenBank/DDBJ databases">
        <authorList>
            <person name="Afonso C.L."/>
            <person name="Miller P.J."/>
            <person name="Scott M.A."/>
            <person name="Spackman E."/>
            <person name="Goraichik I."/>
            <person name="Dimitrov K.M."/>
            <person name="Suarez D.L."/>
            <person name="Swayne D.E."/>
        </authorList>
    </citation>
    <scope>NUCLEOTIDE SEQUENCE [LARGE SCALE GENOMIC DNA]</scope>
    <source>
        <strain evidence="16 17">CNRZ 918</strain>
    </source>
</reference>
<evidence type="ECO:0000256" key="11">
    <source>
        <dbReference type="ARBA" id="ARBA00040810"/>
    </source>
</evidence>
<evidence type="ECO:0000256" key="6">
    <source>
        <dbReference type="ARBA" id="ARBA00022692"/>
    </source>
</evidence>
<name>A0A2H1HP27_9MICO</name>
<feature type="transmembrane region" description="Helical" evidence="14">
    <location>
        <begin position="303"/>
        <end position="321"/>
    </location>
</feature>
<evidence type="ECO:0000256" key="5">
    <source>
        <dbReference type="ARBA" id="ARBA00022679"/>
    </source>
</evidence>
<dbReference type="PANTHER" id="PTHR43448:SF7">
    <property type="entry name" value="4-HYDROXYBENZOATE SOLANESYLTRANSFERASE"/>
    <property type="match status" value="1"/>
</dbReference>
<dbReference type="OrthoDB" id="9814417at2"/>
<keyword evidence="4 14" id="KW-1003">Cell membrane</keyword>
<evidence type="ECO:0000256" key="8">
    <source>
        <dbReference type="ARBA" id="ARBA00023133"/>
    </source>
</evidence>
<evidence type="ECO:0000256" key="12">
    <source>
        <dbReference type="ARBA" id="ARBA00042475"/>
    </source>
</evidence>
<dbReference type="UniPathway" id="UPA00834">
    <property type="reaction ID" value="UER00712"/>
</dbReference>
<dbReference type="InterPro" id="IPR006369">
    <property type="entry name" value="Protohaem_IX_farnesylTrfase"/>
</dbReference>
<comment type="miscellaneous">
    <text evidence="14">Carbon 2 of the heme B porphyrin ring is defined according to the Fischer nomenclature.</text>
</comment>
<evidence type="ECO:0000256" key="15">
    <source>
        <dbReference type="SAM" id="MobiDB-lite"/>
    </source>
</evidence>
<keyword evidence="8 14" id="KW-0350">Heme biosynthesis</keyword>
<organism evidence="16 17">
    <name type="scientific">Brevibacterium antiquum CNRZ 918</name>
    <dbReference type="NCBI Taxonomy" id="1255637"/>
    <lineage>
        <taxon>Bacteria</taxon>
        <taxon>Bacillati</taxon>
        <taxon>Actinomycetota</taxon>
        <taxon>Actinomycetes</taxon>
        <taxon>Micrococcales</taxon>
        <taxon>Brevibacteriaceae</taxon>
        <taxon>Brevibacterium</taxon>
    </lineage>
</organism>
<feature type="transmembrane region" description="Helical" evidence="14">
    <location>
        <begin position="190"/>
        <end position="208"/>
    </location>
</feature>
<feature type="transmembrane region" description="Helical" evidence="14">
    <location>
        <begin position="137"/>
        <end position="158"/>
    </location>
</feature>
<accession>A0A2H1HP27</accession>
<feature type="compositionally biased region" description="Basic and acidic residues" evidence="15">
    <location>
        <begin position="11"/>
        <end position="21"/>
    </location>
</feature>
<dbReference type="NCBIfam" id="NF003349">
    <property type="entry name" value="PRK04375.1-2"/>
    <property type="match status" value="1"/>
</dbReference>
<keyword evidence="5 14" id="KW-0808">Transferase</keyword>
<feature type="transmembrane region" description="Helical" evidence="14">
    <location>
        <begin position="111"/>
        <end position="131"/>
    </location>
</feature>